<dbReference type="EMBL" id="JACXWY010000042">
    <property type="protein sequence ID" value="MBD3849530.1"/>
    <property type="molecule type" value="Genomic_DNA"/>
</dbReference>
<dbReference type="InterPro" id="IPR032693">
    <property type="entry name" value="YtkA-like_dom"/>
</dbReference>
<keyword evidence="1" id="KW-0732">Signal</keyword>
<dbReference type="Proteomes" id="UP000619295">
    <property type="component" value="Unassembled WGS sequence"/>
</dbReference>
<feature type="domain" description="YtkA-like" evidence="2">
    <location>
        <begin position="26"/>
        <end position="111"/>
    </location>
</feature>
<evidence type="ECO:0000256" key="1">
    <source>
        <dbReference type="SAM" id="SignalP"/>
    </source>
</evidence>
<dbReference type="RefSeq" id="WP_191126068.1">
    <property type="nucleotide sequence ID" value="NZ_JACXWY010000042.1"/>
</dbReference>
<feature type="signal peptide" evidence="1">
    <location>
        <begin position="1"/>
        <end position="25"/>
    </location>
</feature>
<organism evidence="3 4">
    <name type="scientific">Bosea spartocytisi</name>
    <dbReference type="NCBI Taxonomy" id="2773451"/>
    <lineage>
        <taxon>Bacteria</taxon>
        <taxon>Pseudomonadati</taxon>
        <taxon>Pseudomonadota</taxon>
        <taxon>Alphaproteobacteria</taxon>
        <taxon>Hyphomicrobiales</taxon>
        <taxon>Boseaceae</taxon>
        <taxon>Bosea</taxon>
    </lineage>
</organism>
<gene>
    <name evidence="3" type="ORF">IED13_27860</name>
</gene>
<keyword evidence="4" id="KW-1185">Reference proteome</keyword>
<comment type="caution">
    <text evidence="3">The sequence shown here is derived from an EMBL/GenBank/DDBJ whole genome shotgun (WGS) entry which is preliminary data.</text>
</comment>
<proteinExistence type="predicted"/>
<evidence type="ECO:0000259" key="2">
    <source>
        <dbReference type="Pfam" id="PF13115"/>
    </source>
</evidence>
<sequence length="132" mass="14212">MIITRTLRALVAALPLTAVALPALADIKDYEFQLTQSEFKQGDGVVITVKLIDKRSGKPVPDAVIFAKRIDMEPEGMAAMASPIEMLPSPEAGAYSFKTKLVMEGGWRLSLGAKVQGETGTLENKLILEALP</sequence>
<dbReference type="AlphaFoldDB" id="A0A927EFJ0"/>
<feature type="chain" id="PRO_5037733439" evidence="1">
    <location>
        <begin position="26"/>
        <end position="132"/>
    </location>
</feature>
<protein>
    <submittedName>
        <fullName evidence="3">FixH family protein</fullName>
    </submittedName>
</protein>
<reference evidence="3" key="1">
    <citation type="submission" date="2020-09" db="EMBL/GenBank/DDBJ databases">
        <title>Bosea spartocytisi sp. nov. a root nodule endophyte of Spartocytisus supranubius in the high mountain ecosystem fo the Teide National Park (Canary Islands, Spain).</title>
        <authorList>
            <person name="Pulido-Suarez L."/>
            <person name="Peix A."/>
            <person name="Igual J.M."/>
            <person name="Socas-Perez N."/>
            <person name="Velazquez E."/>
            <person name="Flores-Felix J.D."/>
            <person name="Leon-Barrios M."/>
        </authorList>
    </citation>
    <scope>NUCLEOTIDE SEQUENCE</scope>
    <source>
        <strain evidence="3">SSUT16</strain>
    </source>
</reference>
<evidence type="ECO:0000313" key="3">
    <source>
        <dbReference type="EMBL" id="MBD3849530.1"/>
    </source>
</evidence>
<accession>A0A927EFJ0</accession>
<name>A0A927EFJ0_9HYPH</name>
<evidence type="ECO:0000313" key="4">
    <source>
        <dbReference type="Proteomes" id="UP000619295"/>
    </source>
</evidence>
<dbReference type="Pfam" id="PF13115">
    <property type="entry name" value="YtkA"/>
    <property type="match status" value="1"/>
</dbReference>